<dbReference type="InterPro" id="IPR035376">
    <property type="entry name" value="NigD_C"/>
</dbReference>
<feature type="chain" id="PRO_5038767320" evidence="1">
    <location>
        <begin position="24"/>
        <end position="216"/>
    </location>
</feature>
<protein>
    <submittedName>
        <fullName evidence="4">NigD-like protein</fullName>
    </submittedName>
</protein>
<dbReference type="Pfam" id="PF12667">
    <property type="entry name" value="NigD_N"/>
    <property type="match status" value="1"/>
</dbReference>
<dbReference type="EMBL" id="DXFT01000025">
    <property type="protein sequence ID" value="HIX02761.1"/>
    <property type="molecule type" value="Genomic_DNA"/>
</dbReference>
<dbReference type="InterPro" id="IPR038143">
    <property type="entry name" value="NigD-like_C_dom_sf"/>
</dbReference>
<gene>
    <name evidence="4" type="ORF">H9863_01425</name>
</gene>
<feature type="domain" description="NigD-like C-terminal" evidence="3">
    <location>
        <begin position="104"/>
        <end position="215"/>
    </location>
</feature>
<reference evidence="4" key="1">
    <citation type="journal article" date="2021" name="PeerJ">
        <title>Extensive microbial diversity within the chicken gut microbiome revealed by metagenomics and culture.</title>
        <authorList>
            <person name="Gilroy R."/>
            <person name="Ravi A."/>
            <person name="Getino M."/>
            <person name="Pursley I."/>
            <person name="Horton D.L."/>
            <person name="Alikhan N.F."/>
            <person name="Baker D."/>
            <person name="Gharbi K."/>
            <person name="Hall N."/>
            <person name="Watson M."/>
            <person name="Adriaenssens E.M."/>
            <person name="Foster-Nyarko E."/>
            <person name="Jarju S."/>
            <person name="Secka A."/>
            <person name="Antonio M."/>
            <person name="Oren A."/>
            <person name="Chaudhuri R.R."/>
            <person name="La Ragione R."/>
            <person name="Hildebrand F."/>
            <person name="Pallen M.J."/>
        </authorList>
    </citation>
    <scope>NUCLEOTIDE SEQUENCE</scope>
    <source>
        <strain evidence="4">23274</strain>
    </source>
</reference>
<dbReference type="Gene3D" id="2.60.40.2370">
    <property type="entry name" value="NigD-like, C-terminal beta sandwich domain"/>
    <property type="match status" value="1"/>
</dbReference>
<comment type="caution">
    <text evidence="4">The sequence shown here is derived from an EMBL/GenBank/DDBJ whole genome shotgun (WGS) entry which is preliminary data.</text>
</comment>
<dbReference type="InterPro" id="IPR038179">
    <property type="entry name" value="NigD-like_N_sf"/>
</dbReference>
<feature type="domain" description="NigD-like N-terminal OB" evidence="2">
    <location>
        <begin position="37"/>
        <end position="99"/>
    </location>
</feature>
<keyword evidence="1" id="KW-0732">Signal</keyword>
<proteinExistence type="predicted"/>
<dbReference type="AlphaFoldDB" id="A0A9D1UYH9"/>
<evidence type="ECO:0000313" key="5">
    <source>
        <dbReference type="Proteomes" id="UP000824202"/>
    </source>
</evidence>
<dbReference type="InterPro" id="IPR024299">
    <property type="entry name" value="NigD-like_OB_dom"/>
</dbReference>
<evidence type="ECO:0000259" key="2">
    <source>
        <dbReference type="Pfam" id="PF12667"/>
    </source>
</evidence>
<dbReference type="Pfam" id="PF17415">
    <property type="entry name" value="NigD_C"/>
    <property type="match status" value="1"/>
</dbReference>
<evidence type="ECO:0000259" key="3">
    <source>
        <dbReference type="Pfam" id="PF17415"/>
    </source>
</evidence>
<feature type="signal peptide" evidence="1">
    <location>
        <begin position="1"/>
        <end position="23"/>
    </location>
</feature>
<reference evidence="4" key="2">
    <citation type="submission" date="2021-04" db="EMBL/GenBank/DDBJ databases">
        <authorList>
            <person name="Gilroy R."/>
        </authorList>
    </citation>
    <scope>NUCLEOTIDE SEQUENCE</scope>
    <source>
        <strain evidence="4">23274</strain>
    </source>
</reference>
<accession>A0A9D1UYH9</accession>
<dbReference type="PROSITE" id="PS51257">
    <property type="entry name" value="PROKAR_LIPOPROTEIN"/>
    <property type="match status" value="1"/>
</dbReference>
<sequence>MKTLFFSTVCAKLSLPLLLLAMAACSSNEETIYEGYGMIKKESGNTFSIILDNGVRLHPSEGITTLNSLQDSTRVRSTFSILKENENYSYVNLMALDTILTLPVIPYDNNILNNMGDAPISITNAWIAYGFLNFEFLFVDNQKQHKFSLMQYPSTKDKLIFELRHNDYNDEAYQTNMQVISFRLQSILKEAEKPAKIIIKYNRTDNMSDDIELTYR</sequence>
<dbReference type="Proteomes" id="UP000824202">
    <property type="component" value="Unassembled WGS sequence"/>
</dbReference>
<evidence type="ECO:0000313" key="4">
    <source>
        <dbReference type="EMBL" id="HIX02761.1"/>
    </source>
</evidence>
<organism evidence="4 5">
    <name type="scientific">Candidatus Odoribacter faecigallinarum</name>
    <dbReference type="NCBI Taxonomy" id="2838706"/>
    <lineage>
        <taxon>Bacteria</taxon>
        <taxon>Pseudomonadati</taxon>
        <taxon>Bacteroidota</taxon>
        <taxon>Bacteroidia</taxon>
        <taxon>Bacteroidales</taxon>
        <taxon>Odoribacteraceae</taxon>
        <taxon>Odoribacter</taxon>
    </lineage>
</organism>
<dbReference type="Gene3D" id="2.40.50.500">
    <property type="entry name" value="NigD-like N-terminal OB domain"/>
    <property type="match status" value="1"/>
</dbReference>
<name>A0A9D1UYH9_9BACT</name>
<evidence type="ECO:0000256" key="1">
    <source>
        <dbReference type="SAM" id="SignalP"/>
    </source>
</evidence>